<keyword evidence="6" id="KW-0443">Lipid metabolism</keyword>
<dbReference type="GO" id="GO:0016020">
    <property type="term" value="C:membrane"/>
    <property type="evidence" value="ECO:0007669"/>
    <property type="project" value="UniProtKB-SubCell"/>
</dbReference>
<dbReference type="GO" id="GO:0046475">
    <property type="term" value="P:glycerophospholipid catabolic process"/>
    <property type="evidence" value="ECO:0007669"/>
    <property type="project" value="TreeGrafter"/>
</dbReference>
<name>A0A1Y1VFU9_9FUNG</name>
<proteinExistence type="inferred from homology"/>
<feature type="domain" description="GP-PDE" evidence="9">
    <location>
        <begin position="86"/>
        <end position="345"/>
    </location>
</feature>
<evidence type="ECO:0000313" key="11">
    <source>
        <dbReference type="Proteomes" id="UP000193719"/>
    </source>
</evidence>
<protein>
    <submittedName>
        <fullName evidence="10">PLC-like phosphodiesterase</fullName>
    </submittedName>
</protein>
<dbReference type="STRING" id="1754191.A0A1Y1VFU9"/>
<comment type="caution">
    <text evidence="10">The sequence shown here is derived from an EMBL/GenBank/DDBJ whole genome shotgun (WGS) entry which is preliminary data.</text>
</comment>
<dbReference type="PROSITE" id="PS51704">
    <property type="entry name" value="GP_PDE"/>
    <property type="match status" value="1"/>
</dbReference>
<feature type="transmembrane region" description="Helical" evidence="8">
    <location>
        <begin position="7"/>
        <end position="27"/>
    </location>
</feature>
<keyword evidence="5 8" id="KW-1133">Transmembrane helix</keyword>
<evidence type="ECO:0000256" key="4">
    <source>
        <dbReference type="ARBA" id="ARBA00022801"/>
    </source>
</evidence>
<evidence type="ECO:0000313" key="10">
    <source>
        <dbReference type="EMBL" id="ORX55294.1"/>
    </source>
</evidence>
<dbReference type="GO" id="GO:0008081">
    <property type="term" value="F:phosphoric diester hydrolase activity"/>
    <property type="evidence" value="ECO:0007669"/>
    <property type="project" value="InterPro"/>
</dbReference>
<dbReference type="InterPro" id="IPR017946">
    <property type="entry name" value="PLC-like_Pdiesterase_TIM-brl"/>
</dbReference>
<evidence type="ECO:0000256" key="7">
    <source>
        <dbReference type="ARBA" id="ARBA00023136"/>
    </source>
</evidence>
<evidence type="ECO:0000259" key="9">
    <source>
        <dbReference type="PROSITE" id="PS51704"/>
    </source>
</evidence>
<keyword evidence="4" id="KW-0378">Hydrolase</keyword>
<dbReference type="Pfam" id="PF03009">
    <property type="entry name" value="GDPD"/>
    <property type="match status" value="1"/>
</dbReference>
<dbReference type="SUPFAM" id="SSF51695">
    <property type="entry name" value="PLC-like phosphodiesterases"/>
    <property type="match status" value="1"/>
</dbReference>
<evidence type="ECO:0000256" key="5">
    <source>
        <dbReference type="ARBA" id="ARBA00022989"/>
    </source>
</evidence>
<dbReference type="Proteomes" id="UP000193719">
    <property type="component" value="Unassembled WGS sequence"/>
</dbReference>
<dbReference type="PANTHER" id="PTHR42758:SF2">
    <property type="entry name" value="PHOSPHATIDYLGLYCEROL PHOSPHOLIPASE C"/>
    <property type="match status" value="1"/>
</dbReference>
<organism evidence="10 11">
    <name type="scientific">Piromyces finnis</name>
    <dbReference type="NCBI Taxonomy" id="1754191"/>
    <lineage>
        <taxon>Eukaryota</taxon>
        <taxon>Fungi</taxon>
        <taxon>Fungi incertae sedis</taxon>
        <taxon>Chytridiomycota</taxon>
        <taxon>Chytridiomycota incertae sedis</taxon>
        <taxon>Neocallimastigomycetes</taxon>
        <taxon>Neocallimastigales</taxon>
        <taxon>Neocallimastigaceae</taxon>
        <taxon>Piromyces</taxon>
    </lineage>
</organism>
<accession>A0A1Y1VFU9</accession>
<evidence type="ECO:0000256" key="2">
    <source>
        <dbReference type="ARBA" id="ARBA00007277"/>
    </source>
</evidence>
<dbReference type="PANTHER" id="PTHR42758">
    <property type="entry name" value="PHOSPHATIDYLGLYCEROL PHOSPHOLIPASE C"/>
    <property type="match status" value="1"/>
</dbReference>
<dbReference type="InterPro" id="IPR030395">
    <property type="entry name" value="GP_PDE_dom"/>
</dbReference>
<keyword evidence="7 8" id="KW-0472">Membrane</keyword>
<evidence type="ECO:0000256" key="3">
    <source>
        <dbReference type="ARBA" id="ARBA00022692"/>
    </source>
</evidence>
<reference evidence="10 11" key="1">
    <citation type="submission" date="2016-08" db="EMBL/GenBank/DDBJ databases">
        <title>Genomes of anaerobic fungi encode conserved fungal cellulosomes for biomass hydrolysis.</title>
        <authorList>
            <consortium name="DOE Joint Genome Institute"/>
            <person name="Haitjema C.H."/>
            <person name="Gilmore S.P."/>
            <person name="Henske J.K."/>
            <person name="Solomon K.V."/>
            <person name="De Groot R."/>
            <person name="Kuo A."/>
            <person name="Mondo S.J."/>
            <person name="Salamov A.A."/>
            <person name="Labutti K."/>
            <person name="Zhao Z."/>
            <person name="Chiniquy J."/>
            <person name="Barry K."/>
            <person name="Brewer H.M."/>
            <person name="Purvine S.O."/>
            <person name="Wright A.T."/>
            <person name="Boxma B."/>
            <person name="Van Alen T."/>
            <person name="Hackstein J.H."/>
            <person name="Baker S.E."/>
            <person name="Grigoriev I.V."/>
            <person name="O'Malley M.A."/>
        </authorList>
    </citation>
    <scope>NUCLEOTIDE SEQUENCE [LARGE SCALE GENOMIC DNA]</scope>
    <source>
        <strain evidence="11">finn</strain>
    </source>
</reference>
<keyword evidence="11" id="KW-1185">Reference proteome</keyword>
<dbReference type="AlphaFoldDB" id="A0A1Y1VFU9"/>
<reference evidence="10 11" key="2">
    <citation type="submission" date="2016-08" db="EMBL/GenBank/DDBJ databases">
        <title>Pervasive Adenine N6-methylation of Active Genes in Fungi.</title>
        <authorList>
            <consortium name="DOE Joint Genome Institute"/>
            <person name="Mondo S.J."/>
            <person name="Dannebaum R.O."/>
            <person name="Kuo R.C."/>
            <person name="Labutti K."/>
            <person name="Haridas S."/>
            <person name="Kuo A."/>
            <person name="Salamov A."/>
            <person name="Ahrendt S.R."/>
            <person name="Lipzen A."/>
            <person name="Sullivan W."/>
            <person name="Andreopoulos W.B."/>
            <person name="Clum A."/>
            <person name="Lindquist E."/>
            <person name="Daum C."/>
            <person name="Ramamoorthy G.K."/>
            <person name="Gryganskyi A."/>
            <person name="Culley D."/>
            <person name="Magnuson J.K."/>
            <person name="James T.Y."/>
            <person name="O'Malley M.A."/>
            <person name="Stajich J.E."/>
            <person name="Spatafora J.W."/>
            <person name="Visel A."/>
            <person name="Grigoriev I.V."/>
        </authorList>
    </citation>
    <scope>NUCLEOTIDE SEQUENCE [LARGE SCALE GENOMIC DNA]</scope>
    <source>
        <strain evidence="11">finn</strain>
    </source>
</reference>
<evidence type="ECO:0000256" key="8">
    <source>
        <dbReference type="SAM" id="Phobius"/>
    </source>
</evidence>
<evidence type="ECO:0000256" key="1">
    <source>
        <dbReference type="ARBA" id="ARBA00004370"/>
    </source>
</evidence>
<comment type="subcellular location">
    <subcellularLocation>
        <location evidence="1">Membrane</location>
    </subcellularLocation>
</comment>
<dbReference type="InterPro" id="IPR052271">
    <property type="entry name" value="GDPD-Related"/>
</dbReference>
<dbReference type="EMBL" id="MCFH01000009">
    <property type="protein sequence ID" value="ORX55294.1"/>
    <property type="molecule type" value="Genomic_DNA"/>
</dbReference>
<feature type="transmembrane region" description="Helical" evidence="8">
    <location>
        <begin position="52"/>
        <end position="76"/>
    </location>
</feature>
<dbReference type="GO" id="GO:0005737">
    <property type="term" value="C:cytoplasm"/>
    <property type="evidence" value="ECO:0007669"/>
    <property type="project" value="UniProtKB-ARBA"/>
</dbReference>
<dbReference type="Gene3D" id="3.20.20.190">
    <property type="entry name" value="Phosphatidylinositol (PI) phosphodiesterase"/>
    <property type="match status" value="1"/>
</dbReference>
<sequence>MADIINYSLPFIMFAPIVAIFILATYIKNHYQSILEIIRNEESIIYNSSYQYGLLFVLLFLIYVLSSFVLSGFVIWKYKPKLSYPYENISNRGDRVSFIENTLEAIKRALNGGAQVVLIDVQLTADKKVVVLRHENISKLDKNRNGKITNLKYSELPKLSLNDNQKELPQNKDIDSKAFKIPILKDVFNEFSKVPIIINFVNNSTELVDIVNSLVKECDRESITIWGSFNHENINKYLFKINKNIPIFFSKSRINKIVLYDIIGILPFLKINESVLITTQRTRDVQGYTLLKYGLNMHLNARGIPVFAYSDIDGVMNDTTVLERIRKLQINGIIADDSSSLSEYLKSVVESKIKEKNLKKQIKQNESNEEKKNQ</sequence>
<gene>
    <name evidence="10" type="ORF">BCR36DRAFT_581333</name>
</gene>
<evidence type="ECO:0000256" key="6">
    <source>
        <dbReference type="ARBA" id="ARBA00023098"/>
    </source>
</evidence>
<dbReference type="OrthoDB" id="1058301at2759"/>
<keyword evidence="3 8" id="KW-0812">Transmembrane</keyword>
<comment type="similarity">
    <text evidence="2">Belongs to the glycerophosphoryl diester phosphodiesterase family.</text>
</comment>